<dbReference type="PROSITE" id="PS50206">
    <property type="entry name" value="RHODANESE_3"/>
    <property type="match status" value="1"/>
</dbReference>
<dbReference type="InterPro" id="IPR001763">
    <property type="entry name" value="Rhodanese-like_dom"/>
</dbReference>
<dbReference type="EMBL" id="AP017378">
    <property type="protein sequence ID" value="BBD09673.1"/>
    <property type="molecule type" value="Genomic_DNA"/>
</dbReference>
<accession>A0A2Z6B2I8</accession>
<gene>
    <name evidence="3" type="ORF">DFE_2947</name>
</gene>
<feature type="domain" description="Rhodanese" evidence="2">
    <location>
        <begin position="39"/>
        <end position="122"/>
    </location>
</feature>
<dbReference type="InterPro" id="IPR001307">
    <property type="entry name" value="Thiosulphate_STrfase_CS"/>
</dbReference>
<dbReference type="PANTHER" id="PTHR45431:SF3">
    <property type="entry name" value="RHODANESE-LIKE DOMAIN-CONTAINING PROTEIN 15, CHLOROPLASTIC"/>
    <property type="match status" value="1"/>
</dbReference>
<dbReference type="PROSITE" id="PS00380">
    <property type="entry name" value="RHODANESE_1"/>
    <property type="match status" value="1"/>
</dbReference>
<reference evidence="3 4" key="1">
    <citation type="journal article" date="2018" name="Sci. Adv.">
        <title>Multi-heme cytochromes provide a pathway for survival in energy-limited environments.</title>
        <authorList>
            <person name="Deng X."/>
            <person name="Dohmae N."/>
            <person name="Nealson K.H."/>
            <person name="Hashimoto K."/>
            <person name="Okamoto A."/>
        </authorList>
    </citation>
    <scope>NUCLEOTIDE SEQUENCE [LARGE SCALE GENOMIC DNA]</scope>
    <source>
        <strain evidence="3 4">IS5</strain>
    </source>
</reference>
<dbReference type="SMART" id="SM00450">
    <property type="entry name" value="RHOD"/>
    <property type="match status" value="1"/>
</dbReference>
<keyword evidence="1" id="KW-1133">Transmembrane helix</keyword>
<dbReference type="GO" id="GO:0004792">
    <property type="term" value="F:thiosulfate-cyanide sulfurtransferase activity"/>
    <property type="evidence" value="ECO:0007669"/>
    <property type="project" value="InterPro"/>
</dbReference>
<organism evidence="3 4">
    <name type="scientific">Desulfovibrio ferrophilus</name>
    <dbReference type="NCBI Taxonomy" id="241368"/>
    <lineage>
        <taxon>Bacteria</taxon>
        <taxon>Pseudomonadati</taxon>
        <taxon>Thermodesulfobacteriota</taxon>
        <taxon>Desulfovibrionia</taxon>
        <taxon>Desulfovibrionales</taxon>
        <taxon>Desulfovibrionaceae</taxon>
        <taxon>Desulfovibrio</taxon>
    </lineage>
</organism>
<keyword evidence="1" id="KW-0472">Membrane</keyword>
<keyword evidence="1" id="KW-0812">Transmembrane</keyword>
<dbReference type="Proteomes" id="UP000269883">
    <property type="component" value="Chromosome"/>
</dbReference>
<name>A0A2Z6B2I8_9BACT</name>
<dbReference type="Gene3D" id="3.40.250.10">
    <property type="entry name" value="Rhodanese-like domain"/>
    <property type="match status" value="1"/>
</dbReference>
<dbReference type="SUPFAM" id="SSF52821">
    <property type="entry name" value="Rhodanese/Cell cycle control phosphatase"/>
    <property type="match status" value="1"/>
</dbReference>
<feature type="transmembrane region" description="Helical" evidence="1">
    <location>
        <begin position="6"/>
        <end position="25"/>
    </location>
</feature>
<evidence type="ECO:0000313" key="3">
    <source>
        <dbReference type="EMBL" id="BBD09673.1"/>
    </source>
</evidence>
<protein>
    <submittedName>
        <fullName evidence="3">Sulfurtransferase</fullName>
    </submittedName>
</protein>
<dbReference type="InterPro" id="IPR052367">
    <property type="entry name" value="Thiosulfate_ST/Rhodanese-like"/>
</dbReference>
<keyword evidence="3" id="KW-0808">Transferase</keyword>
<dbReference type="Pfam" id="PF00581">
    <property type="entry name" value="Rhodanese"/>
    <property type="match status" value="1"/>
</dbReference>
<sequence>MNWKILIMIIALWALWDLAMPLFGIRQMPPWELRKRIALDTAPVMLDVRSPLEYAWFHIPGAINVPFPPPSAVELGIPKDAEIVLICMTGHRSPVAAWQLKKAGYENVSNLTWGSSAYALLGGRTKKGEAP</sequence>
<dbReference type="AlphaFoldDB" id="A0A2Z6B2I8"/>
<dbReference type="InterPro" id="IPR036873">
    <property type="entry name" value="Rhodanese-like_dom_sf"/>
</dbReference>
<dbReference type="RefSeq" id="WP_126380700.1">
    <property type="nucleotide sequence ID" value="NZ_AP017378.1"/>
</dbReference>
<dbReference type="OrthoDB" id="9789348at2"/>
<evidence type="ECO:0000259" key="2">
    <source>
        <dbReference type="PROSITE" id="PS50206"/>
    </source>
</evidence>
<evidence type="ECO:0000313" key="4">
    <source>
        <dbReference type="Proteomes" id="UP000269883"/>
    </source>
</evidence>
<keyword evidence="4" id="KW-1185">Reference proteome</keyword>
<dbReference type="PANTHER" id="PTHR45431">
    <property type="entry name" value="RHODANESE-LIKE DOMAIN-CONTAINING PROTEIN 15, CHLOROPLASTIC"/>
    <property type="match status" value="1"/>
</dbReference>
<proteinExistence type="predicted"/>
<dbReference type="CDD" id="cd00158">
    <property type="entry name" value="RHOD"/>
    <property type="match status" value="1"/>
</dbReference>
<dbReference type="KEGG" id="dfl:DFE_2947"/>
<evidence type="ECO:0000256" key="1">
    <source>
        <dbReference type="SAM" id="Phobius"/>
    </source>
</evidence>